<sequence length="85" mass="9951">MTVSTIIPIIDFSDFDTRENIIAQQVFDACKKFGLFYIINHSIDSLQIAQGFDLSKAFFELPEEKKKEFLKGEKYEGYLELYSQR</sequence>
<keyword evidence="2" id="KW-0560">Oxidoreductase</keyword>
<protein>
    <recommendedName>
        <fullName evidence="4">Non-haem dioxygenase N-terminal domain-containing protein</fullName>
    </recommendedName>
</protein>
<keyword evidence="3" id="KW-0408">Iron</keyword>
<dbReference type="AlphaFoldDB" id="A0A8H7SC30"/>
<dbReference type="PANTHER" id="PTHR10209">
    <property type="entry name" value="OXIDOREDUCTASE, 2OG-FE II OXYGENASE FAMILY PROTEIN"/>
    <property type="match status" value="1"/>
</dbReference>
<dbReference type="PANTHER" id="PTHR10209:SF881">
    <property type="entry name" value="FI07970P-RELATED"/>
    <property type="match status" value="1"/>
</dbReference>
<dbReference type="Gene3D" id="2.60.120.330">
    <property type="entry name" value="B-lactam Antibiotic, Isopenicillin N Synthase, Chain"/>
    <property type="match status" value="1"/>
</dbReference>
<evidence type="ECO:0000259" key="4">
    <source>
        <dbReference type="Pfam" id="PF14226"/>
    </source>
</evidence>
<dbReference type="GO" id="GO:0016491">
    <property type="term" value="F:oxidoreductase activity"/>
    <property type="evidence" value="ECO:0007669"/>
    <property type="project" value="UniProtKB-KW"/>
</dbReference>
<accession>A0A8H7SC30</accession>
<reference evidence="5 6" key="1">
    <citation type="submission" date="2020-12" db="EMBL/GenBank/DDBJ databases">
        <title>Metabolic potential, ecology and presence of endohyphal bacteria is reflected in genomic diversity of Mucoromycotina.</title>
        <authorList>
            <person name="Muszewska A."/>
            <person name="Okrasinska A."/>
            <person name="Steczkiewicz K."/>
            <person name="Drgas O."/>
            <person name="Orlowska M."/>
            <person name="Perlinska-Lenart U."/>
            <person name="Aleksandrzak-Piekarczyk T."/>
            <person name="Szatraj K."/>
            <person name="Zielenkiewicz U."/>
            <person name="Pilsyk S."/>
            <person name="Malc E."/>
            <person name="Mieczkowski P."/>
            <person name="Kruszewska J.S."/>
            <person name="Biernat P."/>
            <person name="Pawlowska J."/>
        </authorList>
    </citation>
    <scope>NUCLEOTIDE SEQUENCE [LARGE SCALE GENOMIC DNA]</scope>
    <source>
        <strain evidence="5 6">CBS 142.35</strain>
    </source>
</reference>
<evidence type="ECO:0000313" key="6">
    <source>
        <dbReference type="Proteomes" id="UP000646827"/>
    </source>
</evidence>
<comment type="caution">
    <text evidence="5">The sequence shown here is derived from an EMBL/GenBank/DDBJ whole genome shotgun (WGS) entry which is preliminary data.</text>
</comment>
<evidence type="ECO:0000256" key="1">
    <source>
        <dbReference type="ARBA" id="ARBA00022723"/>
    </source>
</evidence>
<feature type="domain" description="Non-haem dioxygenase N-terminal" evidence="4">
    <location>
        <begin position="7"/>
        <end position="83"/>
    </location>
</feature>
<dbReference type="InterPro" id="IPR027443">
    <property type="entry name" value="IPNS-like_sf"/>
</dbReference>
<evidence type="ECO:0000256" key="2">
    <source>
        <dbReference type="ARBA" id="ARBA00023002"/>
    </source>
</evidence>
<evidence type="ECO:0000256" key="3">
    <source>
        <dbReference type="ARBA" id="ARBA00023004"/>
    </source>
</evidence>
<evidence type="ECO:0000313" key="5">
    <source>
        <dbReference type="EMBL" id="KAG2226639.1"/>
    </source>
</evidence>
<proteinExistence type="predicted"/>
<dbReference type="OrthoDB" id="406156at2759"/>
<name>A0A8H7SC30_9FUNG</name>
<dbReference type="Pfam" id="PF14226">
    <property type="entry name" value="DIOX_N"/>
    <property type="match status" value="1"/>
</dbReference>
<gene>
    <name evidence="5" type="ORF">INT45_005125</name>
</gene>
<organism evidence="5 6">
    <name type="scientific">Circinella minor</name>
    <dbReference type="NCBI Taxonomy" id="1195481"/>
    <lineage>
        <taxon>Eukaryota</taxon>
        <taxon>Fungi</taxon>
        <taxon>Fungi incertae sedis</taxon>
        <taxon>Mucoromycota</taxon>
        <taxon>Mucoromycotina</taxon>
        <taxon>Mucoromycetes</taxon>
        <taxon>Mucorales</taxon>
        <taxon>Lichtheimiaceae</taxon>
        <taxon>Circinella</taxon>
    </lineage>
</organism>
<dbReference type="SUPFAM" id="SSF51197">
    <property type="entry name" value="Clavaminate synthase-like"/>
    <property type="match status" value="1"/>
</dbReference>
<keyword evidence="1" id="KW-0479">Metal-binding</keyword>
<dbReference type="InterPro" id="IPR026992">
    <property type="entry name" value="DIOX_N"/>
</dbReference>
<dbReference type="Proteomes" id="UP000646827">
    <property type="component" value="Unassembled WGS sequence"/>
</dbReference>
<dbReference type="GO" id="GO:0046872">
    <property type="term" value="F:metal ion binding"/>
    <property type="evidence" value="ECO:0007669"/>
    <property type="project" value="UniProtKB-KW"/>
</dbReference>
<keyword evidence="6" id="KW-1185">Reference proteome</keyword>
<dbReference type="EMBL" id="JAEPRB010000015">
    <property type="protein sequence ID" value="KAG2226639.1"/>
    <property type="molecule type" value="Genomic_DNA"/>
</dbReference>